<gene>
    <name evidence="1" type="ORF">EV182_005765</name>
</gene>
<name>A0ACC1H9M7_9FUNG</name>
<evidence type="ECO:0000313" key="1">
    <source>
        <dbReference type="EMBL" id="KAJ1673168.1"/>
    </source>
</evidence>
<organism evidence="1 2">
    <name type="scientific">Spiromyces aspiralis</name>
    <dbReference type="NCBI Taxonomy" id="68401"/>
    <lineage>
        <taxon>Eukaryota</taxon>
        <taxon>Fungi</taxon>
        <taxon>Fungi incertae sedis</taxon>
        <taxon>Zoopagomycota</taxon>
        <taxon>Kickxellomycotina</taxon>
        <taxon>Kickxellomycetes</taxon>
        <taxon>Kickxellales</taxon>
        <taxon>Kickxellaceae</taxon>
        <taxon>Spiromyces</taxon>
    </lineage>
</organism>
<dbReference type="EMBL" id="JAMZIH010007298">
    <property type="protein sequence ID" value="KAJ1673168.1"/>
    <property type="molecule type" value="Genomic_DNA"/>
</dbReference>
<protein>
    <submittedName>
        <fullName evidence="1">Uncharacterized protein</fullName>
    </submittedName>
</protein>
<evidence type="ECO:0000313" key="2">
    <source>
        <dbReference type="Proteomes" id="UP001145114"/>
    </source>
</evidence>
<proteinExistence type="predicted"/>
<reference evidence="1" key="1">
    <citation type="submission" date="2022-06" db="EMBL/GenBank/DDBJ databases">
        <title>Phylogenomic reconstructions and comparative analyses of Kickxellomycotina fungi.</title>
        <authorList>
            <person name="Reynolds N.K."/>
            <person name="Stajich J.E."/>
            <person name="Barry K."/>
            <person name="Grigoriev I.V."/>
            <person name="Crous P."/>
            <person name="Smith M.E."/>
        </authorList>
    </citation>
    <scope>NUCLEOTIDE SEQUENCE</scope>
    <source>
        <strain evidence="1">RSA 2271</strain>
    </source>
</reference>
<comment type="caution">
    <text evidence="1">The sequence shown here is derived from an EMBL/GenBank/DDBJ whole genome shotgun (WGS) entry which is preliminary data.</text>
</comment>
<accession>A0ACC1H9M7</accession>
<dbReference type="Proteomes" id="UP001145114">
    <property type="component" value="Unassembled WGS sequence"/>
</dbReference>
<sequence>MPLISEYEAQLLLGNLTNFPDQPLLAQSLGEGKYDQALTGSEAKLLFGDEATGPPAEPRELPDYIRSCVERYLQASGPEKTWRDITLIAVACLCAFVQTSWTGPPLDLDPAVLVSQPKWREPAVDSAAKGEERRAQLLRSKPSPELADLHKFICNQLSVDGEEVYPLIPRLLYLYLARCLLVDLPTSSAEWLADRDAIVPSATWWAARLLRIQQEILDSPTSTLFNQLIGQFKAAQDLYLADP</sequence>
<keyword evidence="2" id="KW-1185">Reference proteome</keyword>
<feature type="non-terminal residue" evidence="1">
    <location>
        <position position="243"/>
    </location>
</feature>